<keyword evidence="1" id="KW-0812">Transmembrane</keyword>
<dbReference type="AlphaFoldDB" id="A0A6G1EMK0"/>
<proteinExistence type="predicted"/>
<keyword evidence="1" id="KW-0472">Membrane</keyword>
<name>A0A6G1EMK0_9ORYZ</name>
<evidence type="ECO:0000256" key="1">
    <source>
        <dbReference type="SAM" id="Phobius"/>
    </source>
</evidence>
<comment type="caution">
    <text evidence="2">The sequence shown here is derived from an EMBL/GenBank/DDBJ whole genome shotgun (WGS) entry which is preliminary data.</text>
</comment>
<evidence type="ECO:0000313" key="3">
    <source>
        <dbReference type="Proteomes" id="UP000479710"/>
    </source>
</evidence>
<accession>A0A6G1EMK0</accession>
<dbReference type="Proteomes" id="UP000479710">
    <property type="component" value="Unassembled WGS sequence"/>
</dbReference>
<reference evidence="2 3" key="1">
    <citation type="submission" date="2019-11" db="EMBL/GenBank/DDBJ databases">
        <title>Whole genome sequence of Oryza granulata.</title>
        <authorList>
            <person name="Li W."/>
        </authorList>
    </citation>
    <scope>NUCLEOTIDE SEQUENCE [LARGE SCALE GENOMIC DNA]</scope>
    <source>
        <strain evidence="3">cv. Menghai</strain>
        <tissue evidence="2">Leaf</tissue>
    </source>
</reference>
<feature type="transmembrane region" description="Helical" evidence="1">
    <location>
        <begin position="58"/>
        <end position="82"/>
    </location>
</feature>
<keyword evidence="3" id="KW-1185">Reference proteome</keyword>
<evidence type="ECO:0000313" key="2">
    <source>
        <dbReference type="EMBL" id="KAF0925852.1"/>
    </source>
</evidence>
<protein>
    <submittedName>
        <fullName evidence="2">Uncharacterized protein</fullName>
    </submittedName>
</protein>
<keyword evidence="1" id="KW-1133">Transmembrane helix</keyword>
<gene>
    <name evidence="2" type="ORF">E2562_018491</name>
</gene>
<dbReference type="EMBL" id="SPHZ02000003">
    <property type="protein sequence ID" value="KAF0925852.1"/>
    <property type="molecule type" value="Genomic_DNA"/>
</dbReference>
<sequence>MEGGARPPGEKATSIFRRQLARWASSSLSRWKERVWKGVDKARNLWARRQLARYPPHVTIAVAVAVVWLIPSVSCTSLGSYLRTCVNAS</sequence>
<organism evidence="2 3">
    <name type="scientific">Oryza meyeriana var. granulata</name>
    <dbReference type="NCBI Taxonomy" id="110450"/>
    <lineage>
        <taxon>Eukaryota</taxon>
        <taxon>Viridiplantae</taxon>
        <taxon>Streptophyta</taxon>
        <taxon>Embryophyta</taxon>
        <taxon>Tracheophyta</taxon>
        <taxon>Spermatophyta</taxon>
        <taxon>Magnoliopsida</taxon>
        <taxon>Liliopsida</taxon>
        <taxon>Poales</taxon>
        <taxon>Poaceae</taxon>
        <taxon>BOP clade</taxon>
        <taxon>Oryzoideae</taxon>
        <taxon>Oryzeae</taxon>
        <taxon>Oryzinae</taxon>
        <taxon>Oryza</taxon>
        <taxon>Oryza meyeriana</taxon>
    </lineage>
</organism>